<keyword evidence="3" id="KW-0813">Transport</keyword>
<evidence type="ECO:0000313" key="11">
    <source>
        <dbReference type="Proteomes" id="UP000271031"/>
    </source>
</evidence>
<evidence type="ECO:0000256" key="8">
    <source>
        <dbReference type="ARBA" id="ARBA00023136"/>
    </source>
</evidence>
<dbReference type="InterPro" id="IPR003439">
    <property type="entry name" value="ABC_transporter-like_ATP-bd"/>
</dbReference>
<dbReference type="RefSeq" id="WP_122920904.1">
    <property type="nucleotide sequence ID" value="NZ_RHHQ01000023.1"/>
</dbReference>
<dbReference type="SUPFAM" id="SSF52540">
    <property type="entry name" value="P-loop containing nucleoside triphosphate hydrolases"/>
    <property type="match status" value="1"/>
</dbReference>
<organism evidence="10 11">
    <name type="scientific">Brevibacillus fluminis</name>
    <dbReference type="NCBI Taxonomy" id="511487"/>
    <lineage>
        <taxon>Bacteria</taxon>
        <taxon>Bacillati</taxon>
        <taxon>Bacillota</taxon>
        <taxon>Bacilli</taxon>
        <taxon>Bacillales</taxon>
        <taxon>Paenibacillaceae</taxon>
        <taxon>Brevibacillus</taxon>
    </lineage>
</organism>
<comment type="caution">
    <text evidence="10">The sequence shown here is derived from an EMBL/GenBank/DDBJ whole genome shotgun (WGS) entry which is preliminary data.</text>
</comment>
<evidence type="ECO:0000256" key="5">
    <source>
        <dbReference type="ARBA" id="ARBA00022741"/>
    </source>
</evidence>
<dbReference type="InterPro" id="IPR027417">
    <property type="entry name" value="P-loop_NTPase"/>
</dbReference>
<keyword evidence="8" id="KW-0472">Membrane</keyword>
<name>A0A3M8CZF5_9BACL</name>
<dbReference type="Pfam" id="PF00005">
    <property type="entry name" value="ABC_tran"/>
    <property type="match status" value="1"/>
</dbReference>
<keyword evidence="7" id="KW-1278">Translocase</keyword>
<dbReference type="GO" id="GO:0016887">
    <property type="term" value="F:ATP hydrolysis activity"/>
    <property type="evidence" value="ECO:0007669"/>
    <property type="project" value="InterPro"/>
</dbReference>
<dbReference type="OrthoDB" id="501320at2"/>
<feature type="domain" description="ABC transporter" evidence="9">
    <location>
        <begin position="4"/>
        <end position="237"/>
    </location>
</feature>
<gene>
    <name evidence="10" type="ORF">EDM56_26245</name>
</gene>
<comment type="similarity">
    <text evidence="2">Belongs to the ABC transporter superfamily.</text>
</comment>
<dbReference type="CDD" id="cd03225">
    <property type="entry name" value="ABC_cobalt_CbiO_domain1"/>
    <property type="match status" value="1"/>
</dbReference>
<evidence type="ECO:0000256" key="4">
    <source>
        <dbReference type="ARBA" id="ARBA00022475"/>
    </source>
</evidence>
<dbReference type="AlphaFoldDB" id="A0A3M8CZF5"/>
<dbReference type="PROSITE" id="PS50893">
    <property type="entry name" value="ABC_TRANSPORTER_2"/>
    <property type="match status" value="1"/>
</dbReference>
<dbReference type="Gene3D" id="3.40.50.300">
    <property type="entry name" value="P-loop containing nucleotide triphosphate hydrolases"/>
    <property type="match status" value="1"/>
</dbReference>
<dbReference type="SMART" id="SM00382">
    <property type="entry name" value="AAA"/>
    <property type="match status" value="1"/>
</dbReference>
<dbReference type="InterPro" id="IPR050095">
    <property type="entry name" value="ECF_ABC_transporter_ATP-bd"/>
</dbReference>
<dbReference type="GO" id="GO:0042626">
    <property type="term" value="F:ATPase-coupled transmembrane transporter activity"/>
    <property type="evidence" value="ECO:0007669"/>
    <property type="project" value="TreeGrafter"/>
</dbReference>
<keyword evidence="5" id="KW-0547">Nucleotide-binding</keyword>
<evidence type="ECO:0000256" key="6">
    <source>
        <dbReference type="ARBA" id="ARBA00022840"/>
    </source>
</evidence>
<evidence type="ECO:0000256" key="3">
    <source>
        <dbReference type="ARBA" id="ARBA00022448"/>
    </source>
</evidence>
<dbReference type="PANTHER" id="PTHR43553">
    <property type="entry name" value="HEAVY METAL TRANSPORTER"/>
    <property type="match status" value="1"/>
</dbReference>
<evidence type="ECO:0000256" key="2">
    <source>
        <dbReference type="ARBA" id="ARBA00005417"/>
    </source>
</evidence>
<dbReference type="GO" id="GO:0015087">
    <property type="term" value="F:cobalt ion transmembrane transporter activity"/>
    <property type="evidence" value="ECO:0007669"/>
    <property type="project" value="UniProtKB-ARBA"/>
</dbReference>
<dbReference type="InterPro" id="IPR003593">
    <property type="entry name" value="AAA+_ATPase"/>
</dbReference>
<keyword evidence="11" id="KW-1185">Reference proteome</keyword>
<dbReference type="FunFam" id="3.40.50.300:FF:000224">
    <property type="entry name" value="Energy-coupling factor transporter ATP-binding protein EcfA"/>
    <property type="match status" value="1"/>
</dbReference>
<proteinExistence type="inferred from homology"/>
<protein>
    <submittedName>
        <fullName evidence="10">ABC transporter ATP-binding protein</fullName>
    </submittedName>
</protein>
<accession>A0A3M8CZF5</accession>
<evidence type="ECO:0000256" key="7">
    <source>
        <dbReference type="ARBA" id="ARBA00022967"/>
    </source>
</evidence>
<reference evidence="10 11" key="1">
    <citation type="submission" date="2018-10" db="EMBL/GenBank/DDBJ databases">
        <title>Phylogenomics of Brevibacillus.</title>
        <authorList>
            <person name="Dunlap C."/>
        </authorList>
    </citation>
    <scope>NUCLEOTIDE SEQUENCE [LARGE SCALE GENOMIC DNA]</scope>
    <source>
        <strain evidence="10 11">JCM 15716</strain>
    </source>
</reference>
<dbReference type="InterPro" id="IPR015856">
    <property type="entry name" value="ABC_transpr_CbiO/EcfA_su"/>
</dbReference>
<dbReference type="Proteomes" id="UP000271031">
    <property type="component" value="Unassembled WGS sequence"/>
</dbReference>
<dbReference type="GO" id="GO:0043190">
    <property type="term" value="C:ATP-binding cassette (ABC) transporter complex"/>
    <property type="evidence" value="ECO:0007669"/>
    <property type="project" value="TreeGrafter"/>
</dbReference>
<keyword evidence="6 10" id="KW-0067">ATP-binding</keyword>
<dbReference type="GO" id="GO:0005524">
    <property type="term" value="F:ATP binding"/>
    <property type="evidence" value="ECO:0007669"/>
    <property type="project" value="UniProtKB-KW"/>
</dbReference>
<sequence>MGAIEFRNVTYAYPNGHIANENLNLLIASGERIAIVGQNGAGKTTAVKLMNGLHKPTAGDVFVDGINTRERTTAQISAIVGYVFQNPDDQIFNGTVKAEIEYMLHYLKLDQSEIDRRVARAVELTGIQNYLEANPFDVPYSMRKFVTIAVVLAIDTPYIILDEPTAGQDMKGIKTLVRLMDRLQEEGKSVITITHDMEFVADHFKRVVVMANKRIIADDTAKSIFGNEPILTVARIKKPQIGELAKELGFGINGTILYREELIAALIKEKINRS</sequence>
<dbReference type="EMBL" id="RHHQ01000023">
    <property type="protein sequence ID" value="RNB81222.1"/>
    <property type="molecule type" value="Genomic_DNA"/>
</dbReference>
<comment type="subcellular location">
    <subcellularLocation>
        <location evidence="1">Cell membrane</location>
        <topology evidence="1">Peripheral membrane protein</topology>
    </subcellularLocation>
</comment>
<dbReference type="PANTHER" id="PTHR43553:SF24">
    <property type="entry name" value="ENERGY-COUPLING FACTOR TRANSPORTER ATP-BINDING PROTEIN ECFA1"/>
    <property type="match status" value="1"/>
</dbReference>
<keyword evidence="4" id="KW-1003">Cell membrane</keyword>
<evidence type="ECO:0000256" key="1">
    <source>
        <dbReference type="ARBA" id="ARBA00004202"/>
    </source>
</evidence>
<evidence type="ECO:0000313" key="10">
    <source>
        <dbReference type="EMBL" id="RNB81222.1"/>
    </source>
</evidence>
<evidence type="ECO:0000259" key="9">
    <source>
        <dbReference type="PROSITE" id="PS50893"/>
    </source>
</evidence>